<dbReference type="PANTHER" id="PTHR35798">
    <property type="entry name" value="CELL DIVISION PROTEIN SEPF"/>
    <property type="match status" value="1"/>
</dbReference>
<dbReference type="AlphaFoldDB" id="A0A4R5BKM6"/>
<evidence type="ECO:0000313" key="7">
    <source>
        <dbReference type="Proteomes" id="UP000294513"/>
    </source>
</evidence>
<gene>
    <name evidence="5" type="primary">sepF</name>
    <name evidence="6" type="ORF">E1298_17555</name>
</gene>
<proteinExistence type="inferred from homology"/>
<dbReference type="OrthoDB" id="3393519at2"/>
<keyword evidence="3 5" id="KW-0131">Cell cycle</keyword>
<keyword evidence="7" id="KW-1185">Reference proteome</keyword>
<accession>A0A4R5BKM6</accession>
<evidence type="ECO:0000256" key="1">
    <source>
        <dbReference type="ARBA" id="ARBA00022618"/>
    </source>
</evidence>
<dbReference type="GO" id="GO:0043093">
    <property type="term" value="P:FtsZ-dependent cytokinesis"/>
    <property type="evidence" value="ECO:0007669"/>
    <property type="project" value="UniProtKB-UniRule"/>
</dbReference>
<organism evidence="6 7">
    <name type="scientific">Actinomadura rubrisoli</name>
    <dbReference type="NCBI Taxonomy" id="2530368"/>
    <lineage>
        <taxon>Bacteria</taxon>
        <taxon>Bacillati</taxon>
        <taxon>Actinomycetota</taxon>
        <taxon>Actinomycetes</taxon>
        <taxon>Streptosporangiales</taxon>
        <taxon>Thermomonosporaceae</taxon>
        <taxon>Actinomadura</taxon>
    </lineage>
</organism>
<dbReference type="PANTHER" id="PTHR35798:SF1">
    <property type="entry name" value="CELL DIVISION PROTEIN SEPF"/>
    <property type="match status" value="1"/>
</dbReference>
<keyword evidence="1 5" id="KW-0132">Cell division</keyword>
<protein>
    <recommendedName>
        <fullName evidence="5">Cell division protein SepF</fullName>
    </recommendedName>
</protein>
<dbReference type="GO" id="GO:0000917">
    <property type="term" value="P:division septum assembly"/>
    <property type="evidence" value="ECO:0007669"/>
    <property type="project" value="UniProtKB-KW"/>
</dbReference>
<reference evidence="6 7" key="1">
    <citation type="submission" date="2019-03" db="EMBL/GenBank/DDBJ databases">
        <title>Draft genome sequences of novel Actinobacteria.</title>
        <authorList>
            <person name="Sahin N."/>
            <person name="Ay H."/>
            <person name="Saygin H."/>
        </authorList>
    </citation>
    <scope>NUCLEOTIDE SEQUENCE [LARGE SCALE GENOMIC DNA]</scope>
    <source>
        <strain evidence="6 7">H3C3</strain>
    </source>
</reference>
<dbReference type="GO" id="GO:0005737">
    <property type="term" value="C:cytoplasm"/>
    <property type="evidence" value="ECO:0007669"/>
    <property type="project" value="UniProtKB-SubCell"/>
</dbReference>
<keyword evidence="2 5" id="KW-0717">Septation</keyword>
<dbReference type="Gene3D" id="3.30.110.150">
    <property type="entry name" value="SepF-like protein"/>
    <property type="match status" value="1"/>
</dbReference>
<comment type="subunit">
    <text evidence="5">Homodimer. Interacts with FtsZ.</text>
</comment>
<dbReference type="InterPro" id="IPR007561">
    <property type="entry name" value="Cell_div_SepF/SepF-rel"/>
</dbReference>
<dbReference type="EMBL" id="SMKU01000081">
    <property type="protein sequence ID" value="TDD86385.1"/>
    <property type="molecule type" value="Genomic_DNA"/>
</dbReference>
<dbReference type="InterPro" id="IPR023052">
    <property type="entry name" value="Cell_div_SepF"/>
</dbReference>
<dbReference type="HAMAP" id="MF_01197">
    <property type="entry name" value="SepF"/>
    <property type="match status" value="1"/>
</dbReference>
<comment type="similarity">
    <text evidence="5">Belongs to the SepF family.</text>
</comment>
<comment type="caution">
    <text evidence="6">The sequence shown here is derived from an EMBL/GenBank/DDBJ whole genome shotgun (WGS) entry which is preliminary data.</text>
</comment>
<keyword evidence="5" id="KW-0963">Cytoplasm</keyword>
<evidence type="ECO:0000313" key="6">
    <source>
        <dbReference type="EMBL" id="TDD86385.1"/>
    </source>
</evidence>
<dbReference type="RefSeq" id="WP_131894515.1">
    <property type="nucleotide sequence ID" value="NZ_SMKU01000081.1"/>
</dbReference>
<dbReference type="InterPro" id="IPR038594">
    <property type="entry name" value="SepF-like_sf"/>
</dbReference>
<evidence type="ECO:0000256" key="5">
    <source>
        <dbReference type="HAMAP-Rule" id="MF_01197"/>
    </source>
</evidence>
<name>A0A4R5BKM6_9ACTN</name>
<dbReference type="Proteomes" id="UP000294513">
    <property type="component" value="Unassembled WGS sequence"/>
</dbReference>
<dbReference type="Pfam" id="PF04472">
    <property type="entry name" value="SepF"/>
    <property type="match status" value="1"/>
</dbReference>
<sequence>MAIRKAATWLGLVEDEDEAPVSEHYTPDVVDVRPDDVDNPNGQVAMGEGFQIAMVRPRNFRDAATIGEYYRQNIPVIFNLDGMDEAAARRIVDFASGLILGRRGDIERLSRRVFLILPDNTTILTAQSSISDEGFFNQE</sequence>
<comment type="subcellular location">
    <subcellularLocation>
        <location evidence="5">Cytoplasm</location>
    </subcellularLocation>
    <text evidence="5">Localizes to the division site, in a FtsZ-dependent manner.</text>
</comment>
<evidence type="ECO:0000256" key="4">
    <source>
        <dbReference type="ARBA" id="ARBA00044936"/>
    </source>
</evidence>
<comment type="function">
    <text evidence="4 5">Cell division protein that is part of the divisome complex and is recruited early to the Z-ring. Probably stimulates Z-ring formation, perhaps through the cross-linking of FtsZ protofilaments. Its function overlaps with FtsA.</text>
</comment>
<evidence type="ECO:0000256" key="3">
    <source>
        <dbReference type="ARBA" id="ARBA00023306"/>
    </source>
</evidence>
<evidence type="ECO:0000256" key="2">
    <source>
        <dbReference type="ARBA" id="ARBA00023210"/>
    </source>
</evidence>